<keyword evidence="1" id="KW-0812">Transmembrane</keyword>
<sequence>MTTDIMTGVSEDTKTMEMGLLLDAEHNRNSPERIYITKLRFRIVTGVLCLILLGLNVISMKEWGRVGIIYFAPPVALSLLWGLVEGVSVYTRPGRRGINPGLTVTVDGILMICYHAAATTYGLKHGGWDQFYAESFPDYAYCMAQYVDNMILALSSLQIFFHVVMFVIGCFEITENKRKIARSYIDTTRGDFMNTGSYCRYSDQKSHVRARSVDSTYSDAYSDDDDCKSIASSINEKDL</sequence>
<reference evidence="3" key="1">
    <citation type="submission" date="2019-06" db="EMBL/GenBank/DDBJ databases">
        <authorList>
            <person name="Broberg M."/>
        </authorList>
    </citation>
    <scope>NUCLEOTIDE SEQUENCE [LARGE SCALE GENOMIC DNA]</scope>
</reference>
<feature type="transmembrane region" description="Helical" evidence="1">
    <location>
        <begin position="70"/>
        <end position="90"/>
    </location>
</feature>
<feature type="transmembrane region" description="Helical" evidence="1">
    <location>
        <begin position="39"/>
        <end position="58"/>
    </location>
</feature>
<organism evidence="2 3">
    <name type="scientific">Clonostachys byssicola</name>
    <dbReference type="NCBI Taxonomy" id="160290"/>
    <lineage>
        <taxon>Eukaryota</taxon>
        <taxon>Fungi</taxon>
        <taxon>Dikarya</taxon>
        <taxon>Ascomycota</taxon>
        <taxon>Pezizomycotina</taxon>
        <taxon>Sordariomycetes</taxon>
        <taxon>Hypocreomycetidae</taxon>
        <taxon>Hypocreales</taxon>
        <taxon>Bionectriaceae</taxon>
        <taxon>Clonostachys</taxon>
    </lineage>
</organism>
<keyword evidence="1" id="KW-0472">Membrane</keyword>
<name>A0A9N9UGM3_9HYPO</name>
<proteinExistence type="predicted"/>
<evidence type="ECO:0000256" key="1">
    <source>
        <dbReference type="SAM" id="Phobius"/>
    </source>
</evidence>
<keyword evidence="1" id="KW-1133">Transmembrane helix</keyword>
<dbReference type="EMBL" id="CABFNO020001395">
    <property type="protein sequence ID" value="CAG9985638.1"/>
    <property type="molecule type" value="Genomic_DNA"/>
</dbReference>
<protein>
    <submittedName>
        <fullName evidence="2">Uncharacterized protein</fullName>
    </submittedName>
</protein>
<accession>A0A9N9UGM3</accession>
<reference evidence="2 3" key="2">
    <citation type="submission" date="2021-10" db="EMBL/GenBank/DDBJ databases">
        <authorList>
            <person name="Piombo E."/>
        </authorList>
    </citation>
    <scope>NUCLEOTIDE SEQUENCE [LARGE SCALE GENOMIC DNA]</scope>
</reference>
<feature type="transmembrane region" description="Helical" evidence="1">
    <location>
        <begin position="151"/>
        <end position="173"/>
    </location>
</feature>
<dbReference type="Proteomes" id="UP000754883">
    <property type="component" value="Unassembled WGS sequence"/>
</dbReference>
<gene>
    <name evidence="2" type="ORF">CBYS24578_00017060</name>
</gene>
<dbReference type="AlphaFoldDB" id="A0A9N9UGM3"/>
<evidence type="ECO:0000313" key="2">
    <source>
        <dbReference type="EMBL" id="CAG9985638.1"/>
    </source>
</evidence>
<feature type="transmembrane region" description="Helical" evidence="1">
    <location>
        <begin position="102"/>
        <end position="123"/>
    </location>
</feature>
<evidence type="ECO:0000313" key="3">
    <source>
        <dbReference type="Proteomes" id="UP000754883"/>
    </source>
</evidence>
<keyword evidence="3" id="KW-1185">Reference proteome</keyword>
<comment type="caution">
    <text evidence="2">The sequence shown here is derived from an EMBL/GenBank/DDBJ whole genome shotgun (WGS) entry which is preliminary data.</text>
</comment>
<dbReference type="OrthoDB" id="5279542at2759"/>